<reference evidence="1" key="1">
    <citation type="submission" date="2014-11" db="EMBL/GenBank/DDBJ databases">
        <authorList>
            <person name="Amaro Gonzalez C."/>
        </authorList>
    </citation>
    <scope>NUCLEOTIDE SEQUENCE</scope>
</reference>
<reference evidence="1" key="2">
    <citation type="journal article" date="2015" name="Fish Shellfish Immunol.">
        <title>Early steps in the European eel (Anguilla anguilla)-Vibrio vulnificus interaction in the gills: Role of the RtxA13 toxin.</title>
        <authorList>
            <person name="Callol A."/>
            <person name="Pajuelo D."/>
            <person name="Ebbesson L."/>
            <person name="Teles M."/>
            <person name="MacKenzie S."/>
            <person name="Amaro C."/>
        </authorList>
    </citation>
    <scope>NUCLEOTIDE SEQUENCE</scope>
</reference>
<dbReference type="AlphaFoldDB" id="A0A0E9P6N8"/>
<name>A0A0E9P6N8_ANGAN</name>
<protein>
    <submittedName>
        <fullName evidence="1">Uncharacterized protein</fullName>
    </submittedName>
</protein>
<proteinExistence type="predicted"/>
<accession>A0A0E9P6N8</accession>
<dbReference type="EMBL" id="GBXM01108383">
    <property type="protein sequence ID" value="JAH00194.1"/>
    <property type="molecule type" value="Transcribed_RNA"/>
</dbReference>
<evidence type="ECO:0000313" key="1">
    <source>
        <dbReference type="EMBL" id="JAH00194.1"/>
    </source>
</evidence>
<sequence length="49" mass="5738">MRKYHEIQVLVGTFVSYSSFDRKSKCLKYIAKTTFHFTFGGHCMLSFPV</sequence>
<organism evidence="1">
    <name type="scientific">Anguilla anguilla</name>
    <name type="common">European freshwater eel</name>
    <name type="synonym">Muraena anguilla</name>
    <dbReference type="NCBI Taxonomy" id="7936"/>
    <lineage>
        <taxon>Eukaryota</taxon>
        <taxon>Metazoa</taxon>
        <taxon>Chordata</taxon>
        <taxon>Craniata</taxon>
        <taxon>Vertebrata</taxon>
        <taxon>Euteleostomi</taxon>
        <taxon>Actinopterygii</taxon>
        <taxon>Neopterygii</taxon>
        <taxon>Teleostei</taxon>
        <taxon>Anguilliformes</taxon>
        <taxon>Anguillidae</taxon>
        <taxon>Anguilla</taxon>
    </lineage>
</organism>